<keyword evidence="3" id="KW-1185">Reference proteome</keyword>
<proteinExistence type="predicted"/>
<reference evidence="2 3" key="1">
    <citation type="submission" date="2019-05" db="EMBL/GenBank/DDBJ databases">
        <authorList>
            <consortium name="Science for Life Laboratories"/>
        </authorList>
    </citation>
    <scope>NUCLEOTIDE SEQUENCE [LARGE SCALE GENOMIC DNA]</scope>
    <source>
        <strain evidence="2">Soil9</strain>
    </source>
</reference>
<dbReference type="KEGG" id="gms:SOIL9_09310"/>
<gene>
    <name evidence="2" type="ORF">SOIL9_09310</name>
</gene>
<protein>
    <submittedName>
        <fullName evidence="2">Uncharacterized protein</fullName>
    </submittedName>
</protein>
<feature type="compositionally biased region" description="Basic residues" evidence="1">
    <location>
        <begin position="312"/>
        <end position="330"/>
    </location>
</feature>
<name>A0A6P2D7W1_9BACT</name>
<dbReference type="Proteomes" id="UP000464178">
    <property type="component" value="Chromosome"/>
</dbReference>
<evidence type="ECO:0000313" key="2">
    <source>
        <dbReference type="EMBL" id="VTR97017.1"/>
    </source>
</evidence>
<accession>A0A6P2D7W1</accession>
<organism evidence="2 3">
    <name type="scientific">Gemmata massiliana</name>
    <dbReference type="NCBI Taxonomy" id="1210884"/>
    <lineage>
        <taxon>Bacteria</taxon>
        <taxon>Pseudomonadati</taxon>
        <taxon>Planctomycetota</taxon>
        <taxon>Planctomycetia</taxon>
        <taxon>Gemmatales</taxon>
        <taxon>Gemmataceae</taxon>
        <taxon>Gemmata</taxon>
    </lineage>
</organism>
<feature type="region of interest" description="Disordered" evidence="1">
    <location>
        <begin position="310"/>
        <end position="330"/>
    </location>
</feature>
<dbReference type="RefSeq" id="WP_162671020.1">
    <property type="nucleotide sequence ID" value="NZ_LR593886.1"/>
</dbReference>
<dbReference type="EMBL" id="LR593886">
    <property type="protein sequence ID" value="VTR97017.1"/>
    <property type="molecule type" value="Genomic_DNA"/>
</dbReference>
<dbReference type="AlphaFoldDB" id="A0A6P2D7W1"/>
<evidence type="ECO:0000256" key="1">
    <source>
        <dbReference type="SAM" id="MobiDB-lite"/>
    </source>
</evidence>
<sequence length="330" mass="37866">MPRDTDEWVTLTPVQLAVLLDLPREDSVYLSVAPVRLPLAWYNAWNERLGPRDLTPAEVVMITGLSAGSVRWALRQGMSPHLAHRVVGFGPRPRRLIAPAAVIHFIRELNNNFNNRPVMAETLAQKRRHAVQSRTLSNALFFKPDKELVERLKDPRPVWSGRSKIELYFTIHRKCCPAIAVNGFPVTSNGCFGSGVYLELFSEVRPKPGCQEVEWNQDIDPLDSELVVFEFRVPTKEAKPFARGGYDYLPPDHPDFDLVRDTPDPYYPDRAPDCTWVVPPELANRYCHGLRFWSGKRPLTDEELKMIDARRAKPRRLPRGRKPRVGWRSE</sequence>
<evidence type="ECO:0000313" key="3">
    <source>
        <dbReference type="Proteomes" id="UP000464178"/>
    </source>
</evidence>